<evidence type="ECO:0000256" key="2">
    <source>
        <dbReference type="SAM" id="MobiDB-lite"/>
    </source>
</evidence>
<feature type="compositionally biased region" description="Polar residues" evidence="2">
    <location>
        <begin position="135"/>
        <end position="153"/>
    </location>
</feature>
<dbReference type="STRING" id="1227456.C450_14928"/>
<dbReference type="GO" id="GO:0005886">
    <property type="term" value="C:plasma membrane"/>
    <property type="evidence" value="ECO:0007669"/>
    <property type="project" value="UniProtKB-SubCell"/>
</dbReference>
<evidence type="ECO:0000256" key="1">
    <source>
        <dbReference type="ARBA" id="ARBA00022729"/>
    </source>
</evidence>
<comment type="caution">
    <text evidence="5">The sequence shown here is derived from an EMBL/GenBank/DDBJ whole genome shotgun (WGS) entry which is preliminary data.</text>
</comment>
<dbReference type="PATRIC" id="fig|1227456.3.peg.3024"/>
<dbReference type="GO" id="GO:0030115">
    <property type="term" value="C:S-layer"/>
    <property type="evidence" value="ECO:0007669"/>
    <property type="project" value="UniProtKB-SubCell"/>
</dbReference>
<sequence length="495" mass="49925">MIAVVVVSAVGGVALLGGSAAAYEGNAASTYPLTPGTSTLGTALYAVKPDDAAAENGIDTITLDVGSEASVANVTSDDVEVAIRGGTLFQIENVNVSSSEDGSQLEITLPRTIQPQIGSGAGAGAEVAVKFRNFTTPSEPGTYSIDGTVTTPDGETDGPASVSYSVSQPELSVPDQDLSQFSESQQLNLTASVPGGGYVGVFTTTDDGSRGQLVGATNVSTSPQPANYTIDVSGEISSSQNLTAVAYTESTGLSVSIRQNQTFDPAEDDPLVIDGELLNATTSISTIDVDGRLQAGGEYDQGERLYFDQGEASTGYQISRIEGGEIGPSATQFQTAENATAIVDTANLDESQYAITRVDDGSLVSLDNDSTTGPGDDSFLVTGQQAGPANGTNGSANTTNGTTNATATETANTTTESANATTDADEGNATAMETSTEAATTTAAATEETNATAAETDAGETNGSGQATEEGGPGFTAITAVVAVLAAALLATRRR</sequence>
<organism evidence="5 6">
    <name type="scientific">Halococcus salifodinae DSM 8989</name>
    <dbReference type="NCBI Taxonomy" id="1227456"/>
    <lineage>
        <taxon>Archaea</taxon>
        <taxon>Methanobacteriati</taxon>
        <taxon>Methanobacteriota</taxon>
        <taxon>Stenosarchaea group</taxon>
        <taxon>Halobacteria</taxon>
        <taxon>Halobacteriales</taxon>
        <taxon>Halococcaceae</taxon>
        <taxon>Halococcus</taxon>
    </lineage>
</organism>
<gene>
    <name evidence="5" type="ORF">C450_14928</name>
</gene>
<feature type="region of interest" description="Disordered" evidence="2">
    <location>
        <begin position="135"/>
        <end position="166"/>
    </location>
</feature>
<proteinExistence type="predicted"/>
<feature type="compositionally biased region" description="Low complexity" evidence="2">
    <location>
        <begin position="429"/>
        <end position="461"/>
    </location>
</feature>
<reference evidence="5 6" key="1">
    <citation type="journal article" date="2014" name="PLoS Genet.">
        <title>Phylogenetically driven sequencing of extremely halophilic archaea reveals strategies for static and dynamic osmo-response.</title>
        <authorList>
            <person name="Becker E.A."/>
            <person name="Seitzer P.M."/>
            <person name="Tritt A."/>
            <person name="Larsen D."/>
            <person name="Krusor M."/>
            <person name="Yao A.I."/>
            <person name="Wu D."/>
            <person name="Madern D."/>
            <person name="Eisen J.A."/>
            <person name="Darling A.E."/>
            <person name="Facciotti M.T."/>
        </authorList>
    </citation>
    <scope>NUCLEOTIDE SEQUENCE [LARGE SCALE GENOMIC DNA]</scope>
    <source>
        <strain evidence="5 6">DSM 8989</strain>
    </source>
</reference>
<feature type="region of interest" description="Disordered" evidence="2">
    <location>
        <begin position="366"/>
        <end position="471"/>
    </location>
</feature>
<protein>
    <recommendedName>
        <fullName evidence="4">PGF-CTERM archaeal protein-sorting signal domain-containing protein</fullName>
    </recommendedName>
</protein>
<keyword evidence="3" id="KW-0472">Membrane</keyword>
<name>M0MYV2_9EURY</name>
<dbReference type="EMBL" id="AOME01000072">
    <property type="protein sequence ID" value="EMA50488.1"/>
    <property type="molecule type" value="Genomic_DNA"/>
</dbReference>
<evidence type="ECO:0000259" key="4">
    <source>
        <dbReference type="Pfam" id="PF18204"/>
    </source>
</evidence>
<dbReference type="InterPro" id="IPR026371">
    <property type="entry name" value="PGF_CTERM"/>
</dbReference>
<keyword evidence="3" id="KW-1133">Transmembrane helix</keyword>
<evidence type="ECO:0000256" key="3">
    <source>
        <dbReference type="SAM" id="Phobius"/>
    </source>
</evidence>
<accession>M0MYV2</accession>
<dbReference type="Pfam" id="PF18204">
    <property type="entry name" value="PGF-CTERM"/>
    <property type="match status" value="1"/>
</dbReference>
<keyword evidence="1" id="KW-0732">Signal</keyword>
<feature type="transmembrane region" description="Helical" evidence="3">
    <location>
        <begin position="474"/>
        <end position="492"/>
    </location>
</feature>
<evidence type="ECO:0000313" key="5">
    <source>
        <dbReference type="EMBL" id="EMA50488.1"/>
    </source>
</evidence>
<keyword evidence="3" id="KW-0812">Transmembrane</keyword>
<keyword evidence="6" id="KW-1185">Reference proteome</keyword>
<dbReference type="Proteomes" id="UP000011625">
    <property type="component" value="Unassembled WGS sequence"/>
</dbReference>
<feature type="compositionally biased region" description="Low complexity" evidence="2">
    <location>
        <begin position="389"/>
        <end position="422"/>
    </location>
</feature>
<feature type="domain" description="PGF-CTERM archaeal protein-sorting signal" evidence="4">
    <location>
        <begin position="473"/>
        <end position="494"/>
    </location>
</feature>
<evidence type="ECO:0000313" key="6">
    <source>
        <dbReference type="Proteomes" id="UP000011625"/>
    </source>
</evidence>
<dbReference type="NCBIfam" id="TIGR04126">
    <property type="entry name" value="PGF_CTERM"/>
    <property type="match status" value="1"/>
</dbReference>
<dbReference type="AlphaFoldDB" id="M0MYV2"/>